<keyword evidence="9" id="KW-1185">Reference proteome</keyword>
<dbReference type="Proteomes" id="UP000636010">
    <property type="component" value="Unassembled WGS sequence"/>
</dbReference>
<keyword evidence="5" id="KW-0812">Transmembrane</keyword>
<keyword evidence="3" id="KW-0807">Transducer</keyword>
<feature type="region of interest" description="Disordered" evidence="4">
    <location>
        <begin position="529"/>
        <end position="575"/>
    </location>
</feature>
<dbReference type="PANTHER" id="PTHR43531:SF11">
    <property type="entry name" value="METHYL-ACCEPTING CHEMOTAXIS PROTEIN 3"/>
    <property type="match status" value="1"/>
</dbReference>
<reference evidence="9" key="1">
    <citation type="journal article" date="2019" name="Int. J. Syst. Evol. Microbiol.">
        <title>The Global Catalogue of Microorganisms (GCM) 10K type strain sequencing project: providing services to taxonomists for standard genome sequencing and annotation.</title>
        <authorList>
            <consortium name="The Broad Institute Genomics Platform"/>
            <consortium name="The Broad Institute Genome Sequencing Center for Infectious Disease"/>
            <person name="Wu L."/>
            <person name="Ma J."/>
        </authorList>
    </citation>
    <scope>NUCLEOTIDE SEQUENCE [LARGE SCALE GENOMIC DNA]</scope>
    <source>
        <strain evidence="9">CGMCC 1.10832</strain>
    </source>
</reference>
<feature type="compositionally biased region" description="Basic and acidic residues" evidence="4">
    <location>
        <begin position="548"/>
        <end position="563"/>
    </location>
</feature>
<evidence type="ECO:0000256" key="1">
    <source>
        <dbReference type="ARBA" id="ARBA00022500"/>
    </source>
</evidence>
<evidence type="ECO:0000256" key="5">
    <source>
        <dbReference type="SAM" id="Phobius"/>
    </source>
</evidence>
<comment type="caution">
    <text evidence="8">The sequence shown here is derived from an EMBL/GenBank/DDBJ whole genome shotgun (WGS) entry which is preliminary data.</text>
</comment>
<dbReference type="PANTHER" id="PTHR43531">
    <property type="entry name" value="PROTEIN ICFG"/>
    <property type="match status" value="1"/>
</dbReference>
<proteinExistence type="inferred from homology"/>
<dbReference type="RefSeq" id="WP_188467278.1">
    <property type="nucleotide sequence ID" value="NZ_BAABHU010000016.1"/>
</dbReference>
<dbReference type="InterPro" id="IPR004089">
    <property type="entry name" value="MCPsignal_dom"/>
</dbReference>
<gene>
    <name evidence="8" type="primary">mcp34H-4</name>
    <name evidence="8" type="ORF">GCM10011506_41750</name>
</gene>
<comment type="similarity">
    <text evidence="2">Belongs to the methyl-accepting chemotaxis (MCP) protein family.</text>
</comment>
<sequence length="587" mass="65010">MKVFRLTTNQRIVYIFALVILISVGGAVFNSLQTQKLKAEIEKIYNDNLLSIDYLIEADRDAYQGSIAITHALSNKAASDKKFLDALVEEIRSNLQQVEDRYNQFFEISAFTKLDIYDEYDVYNNTFRANIAEIKSTSEEIIANLQKNDFKKAGEIYYSKYQAAFEPMRSAMDKYTDLSLASSEEAYNAGIGLSEGIFRNSMIVVAAVFLFILLGGIYLKNSISKPLNEAMDIVDKMSVGNLQVNINKAKYNKKDQIGFLLLKMDEMAKNLRNVISTVRNGANYINRASVELSSSAGQLSQGASLQASSVEEVSSSMEQMAANIMQNTDNAKETETIARKTNKQVESSNSAVLETVDSMNLIVRKNSIIGEIARQTNLLALNAAVEAARAGEHGRGFAVVASEIRKLAERSQNAAKEIDDISNTSEKVARNAGDMLNLLVPEIEKTSNLVAEITSASLEQNEGANQINDAIQQLNTVVQQNAASAEELASNSKELNFQADTLRKAISFFKFDQNDDANGADLSEVEEMNEVLDQQPSFKPANLKNGHGKKDQSKKANSKKESELENEGFKLVLDSTDDELDQEFTKY</sequence>
<dbReference type="InterPro" id="IPR024478">
    <property type="entry name" value="HlyB_4HB_MCP"/>
</dbReference>
<dbReference type="Gene3D" id="1.10.287.950">
    <property type="entry name" value="Methyl-accepting chemotaxis protein"/>
    <property type="match status" value="1"/>
</dbReference>
<keyword evidence="5" id="KW-0472">Membrane</keyword>
<dbReference type="Pfam" id="PF12729">
    <property type="entry name" value="4HB_MCP_1"/>
    <property type="match status" value="1"/>
</dbReference>
<evidence type="ECO:0000259" key="6">
    <source>
        <dbReference type="PROSITE" id="PS50111"/>
    </source>
</evidence>
<evidence type="ECO:0000256" key="4">
    <source>
        <dbReference type="SAM" id="MobiDB-lite"/>
    </source>
</evidence>
<dbReference type="SUPFAM" id="SSF58104">
    <property type="entry name" value="Methyl-accepting chemotaxis protein (MCP) signaling domain"/>
    <property type="match status" value="1"/>
</dbReference>
<keyword evidence="5" id="KW-1133">Transmembrane helix</keyword>
<accession>A0ABQ1N346</accession>
<dbReference type="InterPro" id="IPR003660">
    <property type="entry name" value="HAMP_dom"/>
</dbReference>
<feature type="transmembrane region" description="Helical" evidence="5">
    <location>
        <begin position="12"/>
        <end position="32"/>
    </location>
</feature>
<dbReference type="PROSITE" id="PS50885">
    <property type="entry name" value="HAMP"/>
    <property type="match status" value="1"/>
</dbReference>
<name>A0ABQ1N346_9BACT</name>
<dbReference type="InterPro" id="IPR051310">
    <property type="entry name" value="MCP_chemotaxis"/>
</dbReference>
<keyword evidence="1" id="KW-0145">Chemotaxis</keyword>
<dbReference type="PROSITE" id="PS50111">
    <property type="entry name" value="CHEMOTAXIS_TRANSDUC_2"/>
    <property type="match status" value="1"/>
</dbReference>
<evidence type="ECO:0000259" key="7">
    <source>
        <dbReference type="PROSITE" id="PS50885"/>
    </source>
</evidence>
<evidence type="ECO:0000313" key="9">
    <source>
        <dbReference type="Proteomes" id="UP000636010"/>
    </source>
</evidence>
<dbReference type="Pfam" id="PF00015">
    <property type="entry name" value="MCPsignal"/>
    <property type="match status" value="1"/>
</dbReference>
<evidence type="ECO:0000256" key="3">
    <source>
        <dbReference type="PROSITE-ProRule" id="PRU00284"/>
    </source>
</evidence>
<evidence type="ECO:0000313" key="8">
    <source>
        <dbReference type="EMBL" id="GGC51675.1"/>
    </source>
</evidence>
<dbReference type="PRINTS" id="PR00260">
    <property type="entry name" value="CHEMTRNSDUCR"/>
</dbReference>
<dbReference type="SMART" id="SM00283">
    <property type="entry name" value="MA"/>
    <property type="match status" value="1"/>
</dbReference>
<protein>
    <submittedName>
        <fullName evidence="8">Methyl-accepting chemotaxis protein</fullName>
    </submittedName>
</protein>
<feature type="domain" description="HAMP" evidence="7">
    <location>
        <begin position="221"/>
        <end position="276"/>
    </location>
</feature>
<evidence type="ECO:0000256" key="2">
    <source>
        <dbReference type="ARBA" id="ARBA00029447"/>
    </source>
</evidence>
<dbReference type="EMBL" id="BMEC01000016">
    <property type="protein sequence ID" value="GGC51675.1"/>
    <property type="molecule type" value="Genomic_DNA"/>
</dbReference>
<dbReference type="InterPro" id="IPR004090">
    <property type="entry name" value="Chemotax_Me-accpt_rcpt"/>
</dbReference>
<organism evidence="8 9">
    <name type="scientific">Marivirga lumbricoides</name>
    <dbReference type="NCBI Taxonomy" id="1046115"/>
    <lineage>
        <taxon>Bacteria</taxon>
        <taxon>Pseudomonadati</taxon>
        <taxon>Bacteroidota</taxon>
        <taxon>Cytophagia</taxon>
        <taxon>Cytophagales</taxon>
        <taxon>Marivirgaceae</taxon>
        <taxon>Marivirga</taxon>
    </lineage>
</organism>
<feature type="transmembrane region" description="Helical" evidence="5">
    <location>
        <begin position="201"/>
        <end position="219"/>
    </location>
</feature>
<feature type="domain" description="Methyl-accepting transducer" evidence="6">
    <location>
        <begin position="281"/>
        <end position="496"/>
    </location>
</feature>